<dbReference type="CDD" id="cd10814">
    <property type="entry name" value="GH38N_AMII_SpGH38_like"/>
    <property type="match status" value="1"/>
</dbReference>
<evidence type="ECO:0000256" key="4">
    <source>
        <dbReference type="ARBA" id="ARBA00023295"/>
    </source>
</evidence>
<dbReference type="Gene3D" id="1.20.1270.50">
    <property type="entry name" value="Glycoside hydrolase family 38, central domain"/>
    <property type="match status" value="1"/>
</dbReference>
<protein>
    <submittedName>
        <fullName evidence="6">Alpha-mannosidase</fullName>
    </submittedName>
</protein>
<dbReference type="Pfam" id="PF17677">
    <property type="entry name" value="Glyco_hydro38C2"/>
    <property type="match status" value="1"/>
</dbReference>
<dbReference type="InterPro" id="IPR011682">
    <property type="entry name" value="Glyco_hydro_38_C"/>
</dbReference>
<keyword evidence="2" id="KW-0479">Metal-binding</keyword>
<dbReference type="Pfam" id="PF01074">
    <property type="entry name" value="Glyco_hydro_38N"/>
    <property type="match status" value="1"/>
</dbReference>
<dbReference type="SUPFAM" id="SSF88688">
    <property type="entry name" value="Families 57/38 glycoside transferase middle domain"/>
    <property type="match status" value="1"/>
</dbReference>
<dbReference type="OrthoDB" id="9764050at2"/>
<dbReference type="AlphaFoldDB" id="A0A179SMS0"/>
<sequence length="907" mass="103487">MEDKKYIHIISHTHWDREWYLPYEKHHVLLTKLMDRLLETLESNPDFKSYHLDGQTIILDDYLQIRPEMREKLQTFVREGRLHIGPWYILQDEFLTSSEANIRNLQYGMKDAALWGGVSKVGYFPDSFGNIGQAPQILSQAGINNAVFGRGVKPTGFNNTVSEAENYESPYSEMLWRSPDGSSVLGILFANWYCNGNEVPTDEKEAQKYWEQHIASLEKYAASPHMLMMNGCDHQPIQTDLPEAIRVAETLYPNIEFIHSNFNDYVGKLAASLPQNLKVIEGELRSQQTDGWGTLVNTASARVYIKQMNQLSQTLLEKVAEPLSAFAYLQGGDYHHHLIEYAWKTLMQNHPHDSICGCSVDEVHREMVTRFEKSKHVAEMIIDESLESISEKINTASFKKWGEDALPFTVYNTTGWDRTGVVSITLDVKRDYFSAGVNKQELKGFPLGERTLVDDKGTEYHCKVEDLGIAFDYDLPEEKFRQPYMARRVRLTFEAEKVPALGFTTYAWVSSSKHNDNSSLIINENEMENNYVNVKINENGSLTVTNKVNGRTFEDLCVYEDTGDIGNEYMYKQPNNEQALTTKDLIAKVNIIEDTPFQAAYEIVQEWEIPASASDLLDKEQKELVWFTGRKSERVDEKVPFTIKTVVTLAKNSKGIDVKTSFNNQAKDHRLRALFPTDIKTDVHHADSIFEIAKRTNEPSHAWTNPDHSQHQQAFVDVSNEVEGLTVANLGLNEYEIIRDGRNTIAVTLLRSVGELGDWGYFPTPEAQCLGEQTVSFCIYPHDGKDSATKAYKDAYQYQVPWSLKQTGLHDGELPPVHSFVQWESANLAFSSMKVSKQSGDVMMRWFNMADESDTLIVKTSETYKNTYESNVIEEKKKSLHVDGNKAIHVSVRNHEIVTLGFEKKLI</sequence>
<dbReference type="Proteomes" id="UP000078534">
    <property type="component" value="Unassembled WGS sequence"/>
</dbReference>
<organism evidence="6 7">
    <name type="scientific">Metabacillus litoralis</name>
    <dbReference type="NCBI Taxonomy" id="152268"/>
    <lineage>
        <taxon>Bacteria</taxon>
        <taxon>Bacillati</taxon>
        <taxon>Bacillota</taxon>
        <taxon>Bacilli</taxon>
        <taxon>Bacillales</taxon>
        <taxon>Bacillaceae</taxon>
        <taxon>Metabacillus</taxon>
    </lineage>
</organism>
<keyword evidence="3" id="KW-0378">Hydrolase</keyword>
<accession>A0A179SMS0</accession>
<evidence type="ECO:0000256" key="2">
    <source>
        <dbReference type="ARBA" id="ARBA00022723"/>
    </source>
</evidence>
<dbReference type="PANTHER" id="PTHR46017:SF2">
    <property type="entry name" value="MANNOSYLGLYCERATE HYDROLASE"/>
    <property type="match status" value="1"/>
</dbReference>
<dbReference type="SUPFAM" id="SSF88713">
    <property type="entry name" value="Glycoside hydrolase/deacetylase"/>
    <property type="match status" value="1"/>
</dbReference>
<dbReference type="InterPro" id="IPR028995">
    <property type="entry name" value="Glyco_hydro_57/38_cen_sf"/>
</dbReference>
<dbReference type="RefSeq" id="WP_066338085.1">
    <property type="nucleotide sequence ID" value="NZ_LWSG01000043.1"/>
</dbReference>
<dbReference type="InterPro" id="IPR011330">
    <property type="entry name" value="Glyco_hydro/deAcase_b/a-brl"/>
</dbReference>
<keyword evidence="4" id="KW-0326">Glycosidase</keyword>
<dbReference type="InterPro" id="IPR011013">
    <property type="entry name" value="Gal_mutarotase_sf_dom"/>
</dbReference>
<evidence type="ECO:0000313" key="6">
    <source>
        <dbReference type="EMBL" id="OAS82957.1"/>
    </source>
</evidence>
<dbReference type="Pfam" id="PF18438">
    <property type="entry name" value="Glyco_hydro_38"/>
    <property type="match status" value="1"/>
</dbReference>
<dbReference type="Gene3D" id="2.60.40.2210">
    <property type="match status" value="1"/>
</dbReference>
<dbReference type="Gene3D" id="2.60.40.2220">
    <property type="match status" value="1"/>
</dbReference>
<evidence type="ECO:0000259" key="5">
    <source>
        <dbReference type="SMART" id="SM00872"/>
    </source>
</evidence>
<comment type="caution">
    <text evidence="6">The sequence shown here is derived from an EMBL/GenBank/DDBJ whole genome shotgun (WGS) entry which is preliminary data.</text>
</comment>
<dbReference type="PANTHER" id="PTHR46017">
    <property type="entry name" value="ALPHA-MANNOSIDASE 2C1"/>
    <property type="match status" value="1"/>
</dbReference>
<feature type="domain" description="Glycoside hydrolase family 38 central" evidence="5">
    <location>
        <begin position="298"/>
        <end position="371"/>
    </location>
</feature>
<dbReference type="InterPro" id="IPR041147">
    <property type="entry name" value="GH38_C"/>
</dbReference>
<dbReference type="STRING" id="152268.A6K24_10030"/>
<evidence type="ECO:0000256" key="3">
    <source>
        <dbReference type="ARBA" id="ARBA00022801"/>
    </source>
</evidence>
<dbReference type="InterPro" id="IPR037094">
    <property type="entry name" value="Glyco_hydro_38_cen_sf"/>
</dbReference>
<dbReference type="InterPro" id="IPR041509">
    <property type="entry name" value="GH38_beta-1"/>
</dbReference>
<dbReference type="GO" id="GO:0004559">
    <property type="term" value="F:alpha-mannosidase activity"/>
    <property type="evidence" value="ECO:0007669"/>
    <property type="project" value="InterPro"/>
</dbReference>
<evidence type="ECO:0000313" key="7">
    <source>
        <dbReference type="Proteomes" id="UP000078534"/>
    </source>
</evidence>
<dbReference type="Pfam" id="PF09261">
    <property type="entry name" value="Alpha-mann_mid"/>
    <property type="match status" value="1"/>
</dbReference>
<dbReference type="Pfam" id="PF07748">
    <property type="entry name" value="Glyco_hydro_38C"/>
    <property type="match status" value="1"/>
</dbReference>
<dbReference type="EMBL" id="LWSG01000043">
    <property type="protein sequence ID" value="OAS82957.1"/>
    <property type="molecule type" value="Genomic_DNA"/>
</dbReference>
<dbReference type="GO" id="GO:0046872">
    <property type="term" value="F:metal ion binding"/>
    <property type="evidence" value="ECO:0007669"/>
    <property type="project" value="UniProtKB-KW"/>
</dbReference>
<dbReference type="GO" id="GO:0009313">
    <property type="term" value="P:oligosaccharide catabolic process"/>
    <property type="evidence" value="ECO:0007669"/>
    <property type="project" value="TreeGrafter"/>
</dbReference>
<gene>
    <name evidence="6" type="ORF">A6K24_10030</name>
</gene>
<evidence type="ECO:0000256" key="1">
    <source>
        <dbReference type="ARBA" id="ARBA00009792"/>
    </source>
</evidence>
<dbReference type="GO" id="GO:0006013">
    <property type="term" value="P:mannose metabolic process"/>
    <property type="evidence" value="ECO:0007669"/>
    <property type="project" value="InterPro"/>
</dbReference>
<dbReference type="InterPro" id="IPR015341">
    <property type="entry name" value="Glyco_hydro_38_cen"/>
</dbReference>
<comment type="similarity">
    <text evidence="1">Belongs to the glycosyl hydrolase 38 family.</text>
</comment>
<dbReference type="Gene3D" id="2.70.98.30">
    <property type="entry name" value="Golgi alpha-mannosidase II, domain 4"/>
    <property type="match status" value="1"/>
</dbReference>
<dbReference type="Gene3D" id="3.20.110.10">
    <property type="entry name" value="Glycoside hydrolase 38, N terminal domain"/>
    <property type="match status" value="1"/>
</dbReference>
<reference evidence="7" key="1">
    <citation type="submission" date="2016-04" db="EMBL/GenBank/DDBJ databases">
        <authorList>
            <person name="Lyu Z."/>
            <person name="Lyu W."/>
        </authorList>
    </citation>
    <scope>NUCLEOTIDE SEQUENCE [LARGE SCALE GENOMIC DNA]</scope>
    <source>
        <strain evidence="7">C44</strain>
    </source>
</reference>
<name>A0A179SMS0_9BACI</name>
<dbReference type="GO" id="GO:0030246">
    <property type="term" value="F:carbohydrate binding"/>
    <property type="evidence" value="ECO:0007669"/>
    <property type="project" value="InterPro"/>
</dbReference>
<keyword evidence="7" id="KW-1185">Reference proteome</keyword>
<proteinExistence type="inferred from homology"/>
<dbReference type="InterPro" id="IPR027291">
    <property type="entry name" value="Glyco_hydro_38_N_sf"/>
</dbReference>
<dbReference type="SMART" id="SM00872">
    <property type="entry name" value="Alpha-mann_mid"/>
    <property type="match status" value="1"/>
</dbReference>
<dbReference type="InterPro" id="IPR000602">
    <property type="entry name" value="Glyco_hydro_38_N"/>
</dbReference>
<dbReference type="SUPFAM" id="SSF74650">
    <property type="entry name" value="Galactose mutarotase-like"/>
    <property type="match status" value="1"/>
</dbReference>